<sequence>MQIKKGDWVKIHRIILTSEQRAPQVPEDTKKVPLEMWVKGFAQSDSKLGEEVTVKTITGRLETGKIVEFNPTYSHSFGNFVPELLQIGIDLKDILFGGDVDER</sequence>
<dbReference type="Proteomes" id="UP000614200">
    <property type="component" value="Unassembled WGS sequence"/>
</dbReference>
<accession>A0ABR9ZTC0</accession>
<reference evidence="1 2" key="1">
    <citation type="submission" date="2020-11" db="EMBL/GenBank/DDBJ databases">
        <title>Fusibacter basophilias sp. nov.</title>
        <authorList>
            <person name="Qiu D."/>
        </authorList>
    </citation>
    <scope>NUCLEOTIDE SEQUENCE [LARGE SCALE GENOMIC DNA]</scope>
    <source>
        <strain evidence="1 2">Q10-2</strain>
    </source>
</reference>
<dbReference type="EMBL" id="JADKNH010000006">
    <property type="protein sequence ID" value="MBF4693730.1"/>
    <property type="molecule type" value="Genomic_DNA"/>
</dbReference>
<dbReference type="InterPro" id="IPR047755">
    <property type="entry name" value="OrtA"/>
</dbReference>
<organism evidence="1 2">
    <name type="scientific">Fusibacter ferrireducens</name>
    <dbReference type="NCBI Taxonomy" id="2785058"/>
    <lineage>
        <taxon>Bacteria</taxon>
        <taxon>Bacillati</taxon>
        <taxon>Bacillota</taxon>
        <taxon>Clostridia</taxon>
        <taxon>Eubacteriales</taxon>
        <taxon>Eubacteriales Family XII. Incertae Sedis</taxon>
        <taxon>Fusibacter</taxon>
    </lineage>
</organism>
<dbReference type="NCBIfam" id="NF040739">
    <property type="entry name" value="ornith_OrtA"/>
    <property type="match status" value="1"/>
</dbReference>
<dbReference type="RefSeq" id="WP_194701968.1">
    <property type="nucleotide sequence ID" value="NZ_JADKNH010000006.1"/>
</dbReference>
<comment type="caution">
    <text evidence="1">The sequence shown here is derived from an EMBL/GenBank/DDBJ whole genome shotgun (WGS) entry which is preliminary data.</text>
</comment>
<gene>
    <name evidence="1" type="ORF">ISU02_11380</name>
</gene>
<evidence type="ECO:0000313" key="2">
    <source>
        <dbReference type="Proteomes" id="UP000614200"/>
    </source>
</evidence>
<dbReference type="Pfam" id="PF22010">
    <property type="entry name" value="OrtA"/>
    <property type="match status" value="1"/>
</dbReference>
<proteinExistence type="predicted"/>
<keyword evidence="2" id="KW-1185">Reference proteome</keyword>
<protein>
    <submittedName>
        <fullName evidence="1">2-amino-4-ketopentanoate thiolase</fullName>
    </submittedName>
</protein>
<evidence type="ECO:0000313" key="1">
    <source>
        <dbReference type="EMBL" id="MBF4693730.1"/>
    </source>
</evidence>
<name>A0ABR9ZTC0_9FIRM</name>